<dbReference type="RefSeq" id="XP_016242205.1">
    <property type="nucleotide sequence ID" value="XM_016400145.1"/>
</dbReference>
<feature type="domain" description="BTB" evidence="1">
    <location>
        <begin position="18"/>
        <end position="85"/>
    </location>
</feature>
<evidence type="ECO:0000313" key="2">
    <source>
        <dbReference type="EMBL" id="KIW21989.1"/>
    </source>
</evidence>
<dbReference type="InterPro" id="IPR011333">
    <property type="entry name" value="SKP1/BTB/POZ_sf"/>
</dbReference>
<reference evidence="2 3" key="1">
    <citation type="submission" date="2015-01" db="EMBL/GenBank/DDBJ databases">
        <title>The Genome Sequence of Cladophialophora immunda CBS83496.</title>
        <authorList>
            <consortium name="The Broad Institute Genomics Platform"/>
            <person name="Cuomo C."/>
            <person name="de Hoog S."/>
            <person name="Gorbushina A."/>
            <person name="Stielow B."/>
            <person name="Teixiera M."/>
            <person name="Abouelleil A."/>
            <person name="Chapman S.B."/>
            <person name="Priest M."/>
            <person name="Young S.K."/>
            <person name="Wortman J."/>
            <person name="Nusbaum C."/>
            <person name="Birren B."/>
        </authorList>
    </citation>
    <scope>NUCLEOTIDE SEQUENCE [LARGE SCALE GENOMIC DNA]</scope>
    <source>
        <strain evidence="2 3">CBS 83496</strain>
    </source>
</reference>
<dbReference type="SUPFAM" id="SSF54695">
    <property type="entry name" value="POZ domain"/>
    <property type="match status" value="1"/>
</dbReference>
<dbReference type="Pfam" id="PF00651">
    <property type="entry name" value="BTB"/>
    <property type="match status" value="1"/>
</dbReference>
<dbReference type="OrthoDB" id="6359816at2759"/>
<dbReference type="CDD" id="cd18186">
    <property type="entry name" value="BTB_POZ_ZBTB_KLHL-like"/>
    <property type="match status" value="1"/>
</dbReference>
<dbReference type="AlphaFoldDB" id="A0A0D2CEP0"/>
<proteinExistence type="predicted"/>
<dbReference type="HOGENOM" id="CLU_057752_6_1_1"/>
<dbReference type="PANTHER" id="PTHR47843:SF5">
    <property type="entry name" value="BTB_POZ DOMAIN PROTEIN"/>
    <property type="match status" value="1"/>
</dbReference>
<name>A0A0D2CEP0_9EURO</name>
<organism evidence="2 3">
    <name type="scientific">Cladophialophora immunda</name>
    <dbReference type="NCBI Taxonomy" id="569365"/>
    <lineage>
        <taxon>Eukaryota</taxon>
        <taxon>Fungi</taxon>
        <taxon>Dikarya</taxon>
        <taxon>Ascomycota</taxon>
        <taxon>Pezizomycotina</taxon>
        <taxon>Eurotiomycetes</taxon>
        <taxon>Chaetothyriomycetidae</taxon>
        <taxon>Chaetothyriales</taxon>
        <taxon>Herpotrichiellaceae</taxon>
        <taxon>Cladophialophora</taxon>
    </lineage>
</organism>
<accession>A0A0D2CEP0</accession>
<protein>
    <recommendedName>
        <fullName evidence="1">BTB domain-containing protein</fullName>
    </recommendedName>
</protein>
<dbReference type="PANTHER" id="PTHR47843">
    <property type="entry name" value="BTB DOMAIN-CONTAINING PROTEIN-RELATED"/>
    <property type="match status" value="1"/>
</dbReference>
<dbReference type="InterPro" id="IPR000210">
    <property type="entry name" value="BTB/POZ_dom"/>
</dbReference>
<dbReference type="Gene3D" id="3.30.710.10">
    <property type="entry name" value="Potassium Channel Kv1.1, Chain A"/>
    <property type="match status" value="1"/>
</dbReference>
<dbReference type="Proteomes" id="UP000054466">
    <property type="component" value="Unassembled WGS sequence"/>
</dbReference>
<keyword evidence="3" id="KW-1185">Reference proteome</keyword>
<dbReference type="VEuPathDB" id="FungiDB:PV07_12605"/>
<dbReference type="GeneID" id="27351799"/>
<evidence type="ECO:0000313" key="3">
    <source>
        <dbReference type="Proteomes" id="UP000054466"/>
    </source>
</evidence>
<dbReference type="STRING" id="569365.A0A0D2CEP0"/>
<sequence>MAHIAKTLWNAFENNTYTDLLVKCAGVDFHVHKVVVCSQSRFFRAACDHPCREHIEDTITLPDDESIVISRLVEFLYTGKYKGLEPEIGQSTSEKTMTTTEEHVESEFTLHAKMYAVAVKYGVADLDQTAKSRFRSLASKAWNTYDFLASIPFIYNLIPESDKGLREVAANCMRHRLRSLLGDANACARWRQTCMEIPEFPLDVLDNFARNPLQGSCSTCGPNQGVEPLQLRCLTCGKGGASQTRY</sequence>
<gene>
    <name evidence="2" type="ORF">PV07_12605</name>
</gene>
<dbReference type="PROSITE" id="PS50097">
    <property type="entry name" value="BTB"/>
    <property type="match status" value="1"/>
</dbReference>
<dbReference type="EMBL" id="KN847065">
    <property type="protein sequence ID" value="KIW21989.1"/>
    <property type="molecule type" value="Genomic_DNA"/>
</dbReference>
<evidence type="ECO:0000259" key="1">
    <source>
        <dbReference type="PROSITE" id="PS50097"/>
    </source>
</evidence>